<comment type="caution">
    <text evidence="2">The sequence shown here is derived from an EMBL/GenBank/DDBJ whole genome shotgun (WGS) entry which is preliminary data.</text>
</comment>
<keyword evidence="3" id="KW-1185">Reference proteome</keyword>
<gene>
    <name evidence="2" type="ORF">PFISCL1PPCAC_5263</name>
</gene>
<sequence>CTGTRAGTTQSRTRADFTQHDPTRLADGTQGATTIADQTQAGHTAQDPTQGATTLEGGTQIPSRSKTRNDPTQAHTRGHTTAKDR</sequence>
<name>A0AAV5V2Z3_9BILA</name>
<organism evidence="2 3">
    <name type="scientific">Pristionchus fissidentatus</name>
    <dbReference type="NCBI Taxonomy" id="1538716"/>
    <lineage>
        <taxon>Eukaryota</taxon>
        <taxon>Metazoa</taxon>
        <taxon>Ecdysozoa</taxon>
        <taxon>Nematoda</taxon>
        <taxon>Chromadorea</taxon>
        <taxon>Rhabditida</taxon>
        <taxon>Rhabditina</taxon>
        <taxon>Diplogasteromorpha</taxon>
        <taxon>Diplogasteroidea</taxon>
        <taxon>Neodiplogasteridae</taxon>
        <taxon>Pristionchus</taxon>
    </lineage>
</organism>
<accession>A0AAV5V2Z3</accession>
<feature type="compositionally biased region" description="Basic and acidic residues" evidence="1">
    <location>
        <begin position="13"/>
        <end position="24"/>
    </location>
</feature>
<dbReference type="AlphaFoldDB" id="A0AAV5V2Z3"/>
<feature type="compositionally biased region" description="Polar residues" evidence="1">
    <location>
        <begin position="30"/>
        <end position="75"/>
    </location>
</feature>
<evidence type="ECO:0000313" key="2">
    <source>
        <dbReference type="EMBL" id="GMT13966.1"/>
    </source>
</evidence>
<feature type="compositionally biased region" description="Basic residues" evidence="1">
    <location>
        <begin position="76"/>
        <end position="85"/>
    </location>
</feature>
<proteinExistence type="predicted"/>
<feature type="region of interest" description="Disordered" evidence="1">
    <location>
        <begin position="1"/>
        <end position="85"/>
    </location>
</feature>
<protein>
    <submittedName>
        <fullName evidence="2">Uncharacterized protein</fullName>
    </submittedName>
</protein>
<feature type="non-terminal residue" evidence="2">
    <location>
        <position position="85"/>
    </location>
</feature>
<dbReference type="Proteomes" id="UP001432322">
    <property type="component" value="Unassembled WGS sequence"/>
</dbReference>
<reference evidence="2" key="1">
    <citation type="submission" date="2023-10" db="EMBL/GenBank/DDBJ databases">
        <title>Genome assembly of Pristionchus species.</title>
        <authorList>
            <person name="Yoshida K."/>
            <person name="Sommer R.J."/>
        </authorList>
    </citation>
    <scope>NUCLEOTIDE SEQUENCE</scope>
    <source>
        <strain evidence="2">RS5133</strain>
    </source>
</reference>
<evidence type="ECO:0000313" key="3">
    <source>
        <dbReference type="Proteomes" id="UP001432322"/>
    </source>
</evidence>
<feature type="non-terminal residue" evidence="2">
    <location>
        <position position="1"/>
    </location>
</feature>
<dbReference type="EMBL" id="BTSY01000002">
    <property type="protein sequence ID" value="GMT13966.1"/>
    <property type="molecule type" value="Genomic_DNA"/>
</dbReference>
<evidence type="ECO:0000256" key="1">
    <source>
        <dbReference type="SAM" id="MobiDB-lite"/>
    </source>
</evidence>
<feature type="compositionally biased region" description="Polar residues" evidence="1">
    <location>
        <begin position="1"/>
        <end position="12"/>
    </location>
</feature>